<evidence type="ECO:0000256" key="5">
    <source>
        <dbReference type="PIRSR" id="PIRSR600821-50"/>
    </source>
</evidence>
<dbReference type="SUPFAM" id="SSF50621">
    <property type="entry name" value="Alanine racemase C-terminal domain-like"/>
    <property type="match status" value="1"/>
</dbReference>
<dbReference type="GO" id="GO:0008784">
    <property type="term" value="F:alanine racemase activity"/>
    <property type="evidence" value="ECO:0007669"/>
    <property type="project" value="UniProtKB-UniRule"/>
</dbReference>
<feature type="binding site" evidence="4 6">
    <location>
        <position position="144"/>
    </location>
    <ligand>
        <name>substrate</name>
    </ligand>
</feature>
<comment type="similarity">
    <text evidence="4">Belongs to the alanine racemase family.</text>
</comment>
<feature type="active site" description="Proton acceptor; specific for L-alanine" evidence="4">
    <location>
        <position position="273"/>
    </location>
</feature>
<comment type="function">
    <text evidence="4">Catalyzes the interconversion of L-alanine and D-alanine. May also act on other amino acids.</text>
</comment>
<organism evidence="8 9">
    <name type="scientific">Candidatus Desulfolinea nitratireducens</name>
    <dbReference type="NCBI Taxonomy" id="2841698"/>
    <lineage>
        <taxon>Bacteria</taxon>
        <taxon>Bacillati</taxon>
        <taxon>Chloroflexota</taxon>
        <taxon>Anaerolineae</taxon>
        <taxon>Anaerolineales</taxon>
        <taxon>Anaerolineales incertae sedis</taxon>
        <taxon>Candidatus Desulfolinea</taxon>
    </lineage>
</organism>
<feature type="binding site" evidence="4 6">
    <location>
        <position position="321"/>
    </location>
    <ligand>
        <name>substrate</name>
    </ligand>
</feature>
<dbReference type="AlphaFoldDB" id="A0A8J6NNM4"/>
<feature type="active site" description="Proton acceptor; specific for D-alanine" evidence="4">
    <location>
        <position position="47"/>
    </location>
</feature>
<comment type="caution">
    <text evidence="8">The sequence shown here is derived from an EMBL/GenBank/DDBJ whole genome shotgun (WGS) entry which is preliminary data.</text>
</comment>
<dbReference type="SUPFAM" id="SSF51419">
    <property type="entry name" value="PLP-binding barrel"/>
    <property type="match status" value="1"/>
</dbReference>
<protein>
    <recommendedName>
        <fullName evidence="4">Alanine racemase</fullName>
        <ecNumber evidence="4">5.1.1.1</ecNumber>
    </recommendedName>
</protein>
<sequence length="384" mass="42561">MQLKQPTTNASGSVRPTHVEVNLDYLCQNLKAIREKTSPAKVMIILKANAYGHGLDAVARHLAPHADYIGVAVLEEGIILREMGIQTPILVLGGIWEEQIPEFIKHDLTLTASSVERLQQIDRVAENLGKKAIVHLKIDTGMERIGVHYYSAHTLQETALGCKHVLTEGIYSHFANSDAEDLSHARLQLARFNEVLHFYEKHSLPTPLRHIANSGAVLQLPEANFDIVRPGILLYGVYPSDEVERTVTVKPALSWSSKVVYFKVTQPGHPVSYGSTWQSDENVRVVTIPVGYGDGYFRAMSDKAEVIIQGVKVPQVGRICMDQIVVNLGPEGSGYNGDKVVLIGEMDGQRITAEDLARWAGTIPYEILTNINTRVPRVYVKTEK</sequence>
<feature type="modified residue" description="N6-(pyridoxal phosphate)lysine" evidence="4 5">
    <location>
        <position position="47"/>
    </location>
</feature>
<evidence type="ECO:0000313" key="9">
    <source>
        <dbReference type="Proteomes" id="UP000614469"/>
    </source>
</evidence>
<evidence type="ECO:0000256" key="3">
    <source>
        <dbReference type="ARBA" id="ARBA00023235"/>
    </source>
</evidence>
<dbReference type="NCBIfam" id="TIGR00492">
    <property type="entry name" value="alr"/>
    <property type="match status" value="1"/>
</dbReference>
<dbReference type="InterPro" id="IPR000821">
    <property type="entry name" value="Ala_racemase"/>
</dbReference>
<dbReference type="InterPro" id="IPR011079">
    <property type="entry name" value="Ala_racemase_C"/>
</dbReference>
<accession>A0A8J6NNM4</accession>
<comment type="pathway">
    <text evidence="4">Amino-acid biosynthesis; D-alanine biosynthesis; D-alanine from L-alanine: step 1/1.</text>
</comment>
<dbReference type="HAMAP" id="MF_01201">
    <property type="entry name" value="Ala_racemase"/>
    <property type="match status" value="1"/>
</dbReference>
<comment type="cofactor">
    <cofactor evidence="1 4 5">
        <name>pyridoxal 5'-phosphate</name>
        <dbReference type="ChEBI" id="CHEBI:597326"/>
    </cofactor>
</comment>
<gene>
    <name evidence="8" type="primary">alr</name>
    <name evidence="8" type="ORF">H8E29_13275</name>
</gene>
<evidence type="ECO:0000256" key="1">
    <source>
        <dbReference type="ARBA" id="ARBA00001933"/>
    </source>
</evidence>
<dbReference type="Gene3D" id="3.20.20.10">
    <property type="entry name" value="Alanine racemase"/>
    <property type="match status" value="1"/>
</dbReference>
<reference evidence="8 9" key="1">
    <citation type="submission" date="2020-08" db="EMBL/GenBank/DDBJ databases">
        <title>Bridging the membrane lipid divide: bacteria of the FCB group superphylum have the potential to synthesize archaeal ether lipids.</title>
        <authorList>
            <person name="Villanueva L."/>
            <person name="Von Meijenfeldt F.A.B."/>
            <person name="Westbye A.B."/>
            <person name="Yadav S."/>
            <person name="Hopmans E.C."/>
            <person name="Dutilh B.E."/>
            <person name="Sinninghe Damste J.S."/>
        </authorList>
    </citation>
    <scope>NUCLEOTIDE SEQUENCE [LARGE SCALE GENOMIC DNA]</scope>
    <source>
        <strain evidence="8">NIOZ-UU36</strain>
    </source>
</reference>
<feature type="domain" description="Alanine racemase C-terminal" evidence="7">
    <location>
        <begin position="252"/>
        <end position="380"/>
    </location>
</feature>
<dbReference type="UniPathway" id="UPA00042">
    <property type="reaction ID" value="UER00497"/>
</dbReference>
<dbReference type="InterPro" id="IPR029066">
    <property type="entry name" value="PLP-binding_barrel"/>
</dbReference>
<evidence type="ECO:0000256" key="2">
    <source>
        <dbReference type="ARBA" id="ARBA00022898"/>
    </source>
</evidence>
<dbReference type="Pfam" id="PF00842">
    <property type="entry name" value="Ala_racemase_C"/>
    <property type="match status" value="1"/>
</dbReference>
<dbReference type="CDD" id="cd00430">
    <property type="entry name" value="PLPDE_III_AR"/>
    <property type="match status" value="1"/>
</dbReference>
<proteinExistence type="inferred from homology"/>
<dbReference type="Proteomes" id="UP000614469">
    <property type="component" value="Unassembled WGS sequence"/>
</dbReference>
<dbReference type="PANTHER" id="PTHR30511">
    <property type="entry name" value="ALANINE RACEMASE"/>
    <property type="match status" value="1"/>
</dbReference>
<dbReference type="EMBL" id="JACNJN010000148">
    <property type="protein sequence ID" value="MBC8336232.1"/>
    <property type="molecule type" value="Genomic_DNA"/>
</dbReference>
<dbReference type="GO" id="GO:0005829">
    <property type="term" value="C:cytosol"/>
    <property type="evidence" value="ECO:0007669"/>
    <property type="project" value="TreeGrafter"/>
</dbReference>
<keyword evidence="2 4" id="KW-0663">Pyridoxal phosphate</keyword>
<dbReference type="EC" id="5.1.1.1" evidence="4"/>
<dbReference type="PANTHER" id="PTHR30511:SF0">
    <property type="entry name" value="ALANINE RACEMASE, CATABOLIC-RELATED"/>
    <property type="match status" value="1"/>
</dbReference>
<comment type="catalytic activity">
    <reaction evidence="4">
        <text>L-alanine = D-alanine</text>
        <dbReference type="Rhea" id="RHEA:20249"/>
        <dbReference type="ChEBI" id="CHEBI:57416"/>
        <dbReference type="ChEBI" id="CHEBI:57972"/>
        <dbReference type="EC" id="5.1.1.1"/>
    </reaction>
</comment>
<evidence type="ECO:0000256" key="6">
    <source>
        <dbReference type="PIRSR" id="PIRSR600821-52"/>
    </source>
</evidence>
<dbReference type="PRINTS" id="PR00992">
    <property type="entry name" value="ALARACEMASE"/>
</dbReference>
<dbReference type="InterPro" id="IPR009006">
    <property type="entry name" value="Ala_racemase/Decarboxylase_C"/>
</dbReference>
<dbReference type="SMART" id="SM01005">
    <property type="entry name" value="Ala_racemase_C"/>
    <property type="match status" value="1"/>
</dbReference>
<dbReference type="Gene3D" id="2.40.37.10">
    <property type="entry name" value="Lyase, Ornithine Decarboxylase, Chain A, domain 1"/>
    <property type="match status" value="1"/>
</dbReference>
<name>A0A8J6NNM4_9CHLR</name>
<dbReference type="Pfam" id="PF01168">
    <property type="entry name" value="Ala_racemase_N"/>
    <property type="match status" value="1"/>
</dbReference>
<dbReference type="FunFam" id="3.20.20.10:FF:000002">
    <property type="entry name" value="Alanine racemase"/>
    <property type="match status" value="1"/>
</dbReference>
<dbReference type="InterPro" id="IPR001608">
    <property type="entry name" value="Ala_racemase_N"/>
</dbReference>
<evidence type="ECO:0000313" key="8">
    <source>
        <dbReference type="EMBL" id="MBC8336232.1"/>
    </source>
</evidence>
<dbReference type="GO" id="GO:0030632">
    <property type="term" value="P:D-alanine biosynthetic process"/>
    <property type="evidence" value="ECO:0007669"/>
    <property type="project" value="UniProtKB-UniRule"/>
</dbReference>
<evidence type="ECO:0000256" key="4">
    <source>
        <dbReference type="HAMAP-Rule" id="MF_01201"/>
    </source>
</evidence>
<evidence type="ECO:0000259" key="7">
    <source>
        <dbReference type="SMART" id="SM01005"/>
    </source>
</evidence>
<keyword evidence="3 4" id="KW-0413">Isomerase</keyword>
<dbReference type="GO" id="GO:0030170">
    <property type="term" value="F:pyridoxal phosphate binding"/>
    <property type="evidence" value="ECO:0007669"/>
    <property type="project" value="UniProtKB-UniRule"/>
</dbReference>